<reference evidence="9" key="1">
    <citation type="submission" date="2020-03" db="EMBL/GenBank/DDBJ databases">
        <title>Solimonas marina sp. nov., isolated from deep seawater of the Pacific Ocean.</title>
        <authorList>
            <person name="Liu X."/>
            <person name="Lai Q."/>
            <person name="Sun F."/>
            <person name="Gai Y."/>
            <person name="Li G."/>
            <person name="Shao Z."/>
        </authorList>
    </citation>
    <scope>NUCLEOTIDE SEQUENCE</scope>
    <source>
        <strain evidence="9">C16B3</strain>
    </source>
</reference>
<dbReference type="GO" id="GO:0006508">
    <property type="term" value="P:proteolysis"/>
    <property type="evidence" value="ECO:0007669"/>
    <property type="project" value="UniProtKB-KW"/>
</dbReference>
<feature type="chain" id="PRO_5037883902" evidence="7">
    <location>
        <begin position="20"/>
        <end position="691"/>
    </location>
</feature>
<evidence type="ECO:0000256" key="3">
    <source>
        <dbReference type="ARBA" id="ARBA00022729"/>
    </source>
</evidence>
<comment type="similarity">
    <text evidence="1">Belongs to the peptidase S9C family.</text>
</comment>
<dbReference type="Gene3D" id="2.120.10.30">
    <property type="entry name" value="TolB, C-terminal domain"/>
    <property type="match status" value="2"/>
</dbReference>
<organism evidence="9 10">
    <name type="scientific">Solimonas marina</name>
    <dbReference type="NCBI Taxonomy" id="2714601"/>
    <lineage>
        <taxon>Bacteria</taxon>
        <taxon>Pseudomonadati</taxon>
        <taxon>Pseudomonadota</taxon>
        <taxon>Gammaproteobacteria</taxon>
        <taxon>Nevskiales</taxon>
        <taxon>Nevskiaceae</taxon>
        <taxon>Solimonas</taxon>
    </lineage>
</organism>
<dbReference type="SUPFAM" id="SSF82171">
    <property type="entry name" value="DPP6 N-terminal domain-like"/>
    <property type="match status" value="1"/>
</dbReference>
<dbReference type="Pfam" id="PF00326">
    <property type="entry name" value="Peptidase_S9"/>
    <property type="match status" value="1"/>
</dbReference>
<evidence type="ECO:0000256" key="6">
    <source>
        <dbReference type="SAM" id="MobiDB-lite"/>
    </source>
</evidence>
<keyword evidence="5" id="KW-0720">Serine protease</keyword>
<evidence type="ECO:0000256" key="7">
    <source>
        <dbReference type="SAM" id="SignalP"/>
    </source>
</evidence>
<feature type="domain" description="Peptidase S9 prolyl oligopeptidase catalytic" evidence="8">
    <location>
        <begin position="483"/>
        <end position="690"/>
    </location>
</feature>
<feature type="signal peptide" evidence="7">
    <location>
        <begin position="1"/>
        <end position="19"/>
    </location>
</feature>
<dbReference type="InterPro" id="IPR011659">
    <property type="entry name" value="WD40"/>
</dbReference>
<dbReference type="InterPro" id="IPR029058">
    <property type="entry name" value="AB_hydrolase_fold"/>
</dbReference>
<dbReference type="Proteomes" id="UP000653472">
    <property type="component" value="Unassembled WGS sequence"/>
</dbReference>
<keyword evidence="3 7" id="KW-0732">Signal</keyword>
<dbReference type="AlphaFoldDB" id="A0A969W8C7"/>
<dbReference type="InterPro" id="IPR001375">
    <property type="entry name" value="Peptidase_S9_cat"/>
</dbReference>
<gene>
    <name evidence="9" type="ORF">G7Y82_05570</name>
</gene>
<accession>A0A969W8C7</accession>
<evidence type="ECO:0000256" key="1">
    <source>
        <dbReference type="ARBA" id="ARBA00010040"/>
    </source>
</evidence>
<feature type="compositionally biased region" description="Polar residues" evidence="6">
    <location>
        <begin position="270"/>
        <end position="295"/>
    </location>
</feature>
<name>A0A969W8C7_9GAMM</name>
<keyword evidence="4" id="KW-0378">Hydrolase</keyword>
<dbReference type="InterPro" id="IPR011042">
    <property type="entry name" value="6-blade_b-propeller_TolB-like"/>
</dbReference>
<dbReference type="EMBL" id="JAAVXB010000002">
    <property type="protein sequence ID" value="NKF21779.1"/>
    <property type="molecule type" value="Genomic_DNA"/>
</dbReference>
<keyword evidence="10" id="KW-1185">Reference proteome</keyword>
<dbReference type="Gene3D" id="3.40.50.1820">
    <property type="entry name" value="alpha/beta hydrolase"/>
    <property type="match status" value="1"/>
</dbReference>
<dbReference type="PANTHER" id="PTHR42776">
    <property type="entry name" value="SERINE PEPTIDASE S9 FAMILY MEMBER"/>
    <property type="match status" value="1"/>
</dbReference>
<evidence type="ECO:0000256" key="4">
    <source>
        <dbReference type="ARBA" id="ARBA00022801"/>
    </source>
</evidence>
<evidence type="ECO:0000313" key="10">
    <source>
        <dbReference type="Proteomes" id="UP000653472"/>
    </source>
</evidence>
<dbReference type="Pfam" id="PF07676">
    <property type="entry name" value="PD40"/>
    <property type="match status" value="4"/>
</dbReference>
<evidence type="ECO:0000259" key="8">
    <source>
        <dbReference type="Pfam" id="PF00326"/>
    </source>
</evidence>
<evidence type="ECO:0000256" key="5">
    <source>
        <dbReference type="ARBA" id="ARBA00022825"/>
    </source>
</evidence>
<comment type="caution">
    <text evidence="9">The sequence shown here is derived from an EMBL/GenBank/DDBJ whole genome shotgun (WGS) entry which is preliminary data.</text>
</comment>
<evidence type="ECO:0000313" key="9">
    <source>
        <dbReference type="EMBL" id="NKF21779.1"/>
    </source>
</evidence>
<sequence length="691" mass="76590">MKRLLAGAVLATMSLSAFGASSTMHSNKHDPRAITAMDLVTLQRISDPRLSPDGKSVAYTLRSTDYDANKGITQIWLMDLATKQSRPMTSGPASSNSPRWAPDGSALYFLSSRSGSSQVWKLDMRGGEAQPVTALPLDVSTFMLAPDGQRVAFSLEIYPECQGDIACSKKKFDEAAARKSTGTVYDRLFIRHWDTWSTGTRSQLFAATLGTDGKIGAPVLLSQDIDGDVPSKPFGDDSEYTFSPDGKTVVFTARIAGKTEAWSTNLDLWQVPSDGSKQPQNLTQGNEATDTTPQFSPDGRYLAWTAMKRPKFESDRLAIMLRDLKTGQTREVDPAWDRSAGGVMFSADGKTLYTTADDLGQHRVFAIDVASGNATALTGDGHIGGFDIVGNTFVYALDSLNAPADLYLTTPGGQNATRLTDVNAERLADVQFGDYEQFSFPGWHDETVHGYVMKPWNYVKGKKYPIAFIVHGGPQGSMGNDFHYRWNPAVFAGMGYAVVFIDFHGSTGYGQAFTDSISRDWGGKPLEDLKKGFAYAVKKYDFLDGTKAAALGASYGGYMMNWIAGNWPDGFKCIVNHDGVFDSRMMYYSTEELWFDEWEHGAPQYDDPQAYERFNPVDYVKNWKTPMLIIHSEKDFRIPVEQGIGAFTALQRRGIASELLVYPDENHWVMKPHNSVQWHETVQAWLKRWLS</sequence>
<proteinExistence type="inferred from homology"/>
<dbReference type="PANTHER" id="PTHR42776:SF13">
    <property type="entry name" value="DIPEPTIDYL-PEPTIDASE 5"/>
    <property type="match status" value="1"/>
</dbReference>
<feature type="region of interest" description="Disordered" evidence="6">
    <location>
        <begin position="270"/>
        <end position="296"/>
    </location>
</feature>
<keyword evidence="2" id="KW-0645">Protease</keyword>
<dbReference type="SUPFAM" id="SSF53474">
    <property type="entry name" value="alpha/beta-Hydrolases"/>
    <property type="match status" value="1"/>
</dbReference>
<evidence type="ECO:0000256" key="2">
    <source>
        <dbReference type="ARBA" id="ARBA00022670"/>
    </source>
</evidence>
<protein>
    <submittedName>
        <fullName evidence="9">S9 family peptidase</fullName>
    </submittedName>
</protein>
<dbReference type="GO" id="GO:0004252">
    <property type="term" value="F:serine-type endopeptidase activity"/>
    <property type="evidence" value="ECO:0007669"/>
    <property type="project" value="TreeGrafter"/>
</dbReference>
<dbReference type="FunFam" id="3.40.50.1820:FF:000028">
    <property type="entry name" value="S9 family peptidase"/>
    <property type="match status" value="1"/>
</dbReference>